<keyword evidence="1" id="KW-0479">Metal-binding</keyword>
<proteinExistence type="predicted"/>
<gene>
    <name evidence="3" type="ORF">DA73_0201715</name>
</gene>
<evidence type="ECO:0000259" key="2">
    <source>
        <dbReference type="PROSITE" id="PS50966"/>
    </source>
</evidence>
<sequence>MSQSIYVCAPNQTREQDLAQAELEAYIEAQTQAIAPEPDIMFIDINDTYDFKCYVGREVIAEISFDISNNIQPWSISIAGVEVQRTNIHPDAMDWVKMHYTSKLHAIALRTQRACAIKVKEEHNSEYVVYNQNNGHHYVVRPLHPNPRERCECGDCHFRGIKCKHQIAVESFINARSEKVFQLKF</sequence>
<name>A0A0C1RQ12_9CYAN</name>
<comment type="caution">
    <text evidence="3">The sequence shown here is derived from an EMBL/GenBank/DDBJ whole genome shotgun (WGS) entry which is preliminary data.</text>
</comment>
<evidence type="ECO:0000256" key="1">
    <source>
        <dbReference type="PROSITE-ProRule" id="PRU00325"/>
    </source>
</evidence>
<reference evidence="3" key="1">
    <citation type="journal article" date="2015" name="Genome Announc.">
        <title>Draft Genome Sequence of Tolypothrix boutellei Strain VB521301.</title>
        <authorList>
            <person name="Chandrababunaidu M.M."/>
            <person name="Singh D."/>
            <person name="Sen D."/>
            <person name="Bhan S."/>
            <person name="Das S."/>
            <person name="Gupta A."/>
            <person name="Adhikary S.P."/>
            <person name="Tripathy S."/>
        </authorList>
    </citation>
    <scope>NUCLEOTIDE SEQUENCE</scope>
    <source>
        <strain evidence="3">VB521301</strain>
    </source>
</reference>
<dbReference type="InterPro" id="IPR007527">
    <property type="entry name" value="Znf_SWIM"/>
</dbReference>
<dbReference type="PROSITE" id="PS50966">
    <property type="entry name" value="ZF_SWIM"/>
    <property type="match status" value="1"/>
</dbReference>
<organism evidence="3">
    <name type="scientific">Tolypothrix bouteillei VB521301</name>
    <dbReference type="NCBI Taxonomy" id="1479485"/>
    <lineage>
        <taxon>Bacteria</taxon>
        <taxon>Bacillati</taxon>
        <taxon>Cyanobacteriota</taxon>
        <taxon>Cyanophyceae</taxon>
        <taxon>Nostocales</taxon>
        <taxon>Tolypothrichaceae</taxon>
        <taxon>Tolypothrix</taxon>
    </lineage>
</organism>
<dbReference type="EMBL" id="JHEG02000001">
    <property type="protein sequence ID" value="KIE14055.1"/>
    <property type="molecule type" value="Genomic_DNA"/>
</dbReference>
<feature type="domain" description="SWIM-type" evidence="2">
    <location>
        <begin position="138"/>
        <end position="174"/>
    </location>
</feature>
<dbReference type="AlphaFoldDB" id="A0A0C1RQ12"/>
<dbReference type="OrthoDB" id="518254at2"/>
<accession>A0A0C1RQ12</accession>
<keyword evidence="1" id="KW-0862">Zinc</keyword>
<dbReference type="GO" id="GO:0008270">
    <property type="term" value="F:zinc ion binding"/>
    <property type="evidence" value="ECO:0007669"/>
    <property type="project" value="UniProtKB-KW"/>
</dbReference>
<protein>
    <recommendedName>
        <fullName evidence="2">SWIM-type domain-containing protein</fullName>
    </recommendedName>
</protein>
<evidence type="ECO:0000313" key="3">
    <source>
        <dbReference type="EMBL" id="KIE14055.1"/>
    </source>
</evidence>
<keyword evidence="1" id="KW-0863">Zinc-finger</keyword>